<name>A0A820PE58_9BILA</name>
<proteinExistence type="predicted"/>
<comment type="caution">
    <text evidence="1">The sequence shown here is derived from an EMBL/GenBank/DDBJ whole genome shotgun (WGS) entry which is preliminary data.</text>
</comment>
<organism evidence="1 2">
    <name type="scientific">Adineta steineri</name>
    <dbReference type="NCBI Taxonomy" id="433720"/>
    <lineage>
        <taxon>Eukaryota</taxon>
        <taxon>Metazoa</taxon>
        <taxon>Spiralia</taxon>
        <taxon>Gnathifera</taxon>
        <taxon>Rotifera</taxon>
        <taxon>Eurotatoria</taxon>
        <taxon>Bdelloidea</taxon>
        <taxon>Adinetida</taxon>
        <taxon>Adinetidae</taxon>
        <taxon>Adineta</taxon>
    </lineage>
</organism>
<protein>
    <submittedName>
        <fullName evidence="1">Uncharacterized protein</fullName>
    </submittedName>
</protein>
<gene>
    <name evidence="1" type="ORF">KXQ929_LOCUS51013</name>
</gene>
<accession>A0A820PE58</accession>
<dbReference type="AlphaFoldDB" id="A0A820PE58"/>
<evidence type="ECO:0000313" key="1">
    <source>
        <dbReference type="EMBL" id="CAF4400837.1"/>
    </source>
</evidence>
<evidence type="ECO:0000313" key="2">
    <source>
        <dbReference type="Proteomes" id="UP000663868"/>
    </source>
</evidence>
<reference evidence="1" key="1">
    <citation type="submission" date="2021-02" db="EMBL/GenBank/DDBJ databases">
        <authorList>
            <person name="Nowell W R."/>
        </authorList>
    </citation>
    <scope>NUCLEOTIDE SEQUENCE</scope>
</reference>
<feature type="non-terminal residue" evidence="1">
    <location>
        <position position="97"/>
    </location>
</feature>
<dbReference type="EMBL" id="CAJOBB010024447">
    <property type="protein sequence ID" value="CAF4400837.1"/>
    <property type="molecule type" value="Genomic_DNA"/>
</dbReference>
<sequence length="97" mass="11381">MDNILSDSLIEFYSNQYLSATVTPKQLFELQAQASFQQFIISKINDLLFIMQFIRDTTQANNFFSGILTNYDFELVLSSYYRDMTLLQPIPFELSNR</sequence>
<dbReference type="Proteomes" id="UP000663868">
    <property type="component" value="Unassembled WGS sequence"/>
</dbReference>